<accession>A0A644XY40</accession>
<gene>
    <name evidence="2" type="ORF">SDC9_67593</name>
</gene>
<proteinExistence type="predicted"/>
<dbReference type="Pfam" id="PF11823">
    <property type="entry name" value="Se_S_carrier"/>
    <property type="match status" value="1"/>
</dbReference>
<organism evidence="2">
    <name type="scientific">bioreactor metagenome</name>
    <dbReference type="NCBI Taxonomy" id="1076179"/>
    <lineage>
        <taxon>unclassified sequences</taxon>
        <taxon>metagenomes</taxon>
        <taxon>ecological metagenomes</taxon>
    </lineage>
</organism>
<comment type="caution">
    <text evidence="2">The sequence shown here is derived from an EMBL/GenBank/DDBJ whole genome shotgun (WGS) entry which is preliminary data.</text>
</comment>
<evidence type="ECO:0000259" key="1">
    <source>
        <dbReference type="Pfam" id="PF11823"/>
    </source>
</evidence>
<protein>
    <recommendedName>
        <fullName evidence="1">Putative Se/S carrier protein-like domain-containing protein</fullName>
    </recommendedName>
</protein>
<sequence>MGYYLFICRSLTYAQRTDAALERAGITGRIMRAPKSISGGGCSHAVKISQRDLPWSLVVLNRVGLTPVRVYVTGADGDYHEVAV</sequence>
<dbReference type="InterPro" id="IPR021778">
    <property type="entry name" value="Se/S_carrier-like"/>
</dbReference>
<reference evidence="2" key="1">
    <citation type="submission" date="2019-08" db="EMBL/GenBank/DDBJ databases">
        <authorList>
            <person name="Kucharzyk K."/>
            <person name="Murdoch R.W."/>
            <person name="Higgins S."/>
            <person name="Loffler F."/>
        </authorList>
    </citation>
    <scope>NUCLEOTIDE SEQUENCE</scope>
</reference>
<feature type="domain" description="Putative Se/S carrier protein-like" evidence="1">
    <location>
        <begin position="3"/>
        <end position="71"/>
    </location>
</feature>
<name>A0A644XY40_9ZZZZ</name>
<dbReference type="AlphaFoldDB" id="A0A644XY40"/>
<dbReference type="EMBL" id="VSSQ01003531">
    <property type="protein sequence ID" value="MPM21150.1"/>
    <property type="molecule type" value="Genomic_DNA"/>
</dbReference>
<evidence type="ECO:0000313" key="2">
    <source>
        <dbReference type="EMBL" id="MPM21150.1"/>
    </source>
</evidence>